<dbReference type="VEuPathDB" id="FungiDB:RhiirFUN_021748"/>
<evidence type="ECO:0000313" key="2">
    <source>
        <dbReference type="EMBL" id="PKY63442.1"/>
    </source>
</evidence>
<evidence type="ECO:0000259" key="1">
    <source>
        <dbReference type="Pfam" id="PF20209"/>
    </source>
</evidence>
<sequence length="106" mass="12403">RRDKVRKALCWLKRNNRYYANIIIDDNVLRTLLNKGSIDDLLPQVRDAENRLHHVDYEPRVTDRLDGETDDTIIRNFIPAPFPLCSENHVIDDAFTRIQSETGPVM</sequence>
<organism evidence="2 3">
    <name type="scientific">Rhizophagus irregularis</name>
    <dbReference type="NCBI Taxonomy" id="588596"/>
    <lineage>
        <taxon>Eukaryota</taxon>
        <taxon>Fungi</taxon>
        <taxon>Fungi incertae sedis</taxon>
        <taxon>Mucoromycota</taxon>
        <taxon>Glomeromycotina</taxon>
        <taxon>Glomeromycetes</taxon>
        <taxon>Glomerales</taxon>
        <taxon>Glomeraceae</taxon>
        <taxon>Rhizophagus</taxon>
    </lineage>
</organism>
<protein>
    <recommendedName>
        <fullName evidence="1">DUF6570 domain-containing protein</fullName>
    </recommendedName>
</protein>
<dbReference type="InterPro" id="IPR046700">
    <property type="entry name" value="DUF6570"/>
</dbReference>
<feature type="domain" description="DUF6570" evidence="1">
    <location>
        <begin position="1"/>
        <end position="29"/>
    </location>
</feature>
<name>A0A2I1HX29_9GLOM</name>
<comment type="caution">
    <text evidence="2">The sequence shown here is derived from an EMBL/GenBank/DDBJ whole genome shotgun (WGS) entry which is preliminary data.</text>
</comment>
<dbReference type="AlphaFoldDB" id="A0A2I1HX29"/>
<evidence type="ECO:0000313" key="3">
    <source>
        <dbReference type="Proteomes" id="UP000234323"/>
    </source>
</evidence>
<reference evidence="2 3" key="1">
    <citation type="submission" date="2015-10" db="EMBL/GenBank/DDBJ databases">
        <title>Genome analyses suggest a sexual origin of heterokaryosis in a supposedly ancient asexual fungus.</title>
        <authorList>
            <person name="Ropars J."/>
            <person name="Sedzielewska K."/>
            <person name="Noel J."/>
            <person name="Charron P."/>
            <person name="Farinelli L."/>
            <person name="Marton T."/>
            <person name="Kruger M."/>
            <person name="Pelin A."/>
            <person name="Brachmann A."/>
            <person name="Corradi N."/>
        </authorList>
    </citation>
    <scope>NUCLEOTIDE SEQUENCE [LARGE SCALE GENOMIC DNA]</scope>
    <source>
        <strain evidence="2 3">A4</strain>
    </source>
</reference>
<proteinExistence type="predicted"/>
<dbReference type="Pfam" id="PF20209">
    <property type="entry name" value="DUF6570"/>
    <property type="match status" value="1"/>
</dbReference>
<dbReference type="VEuPathDB" id="FungiDB:RhiirA1_479999"/>
<keyword evidence="3" id="KW-1185">Reference proteome</keyword>
<dbReference type="EMBL" id="LLXI01010317">
    <property type="protein sequence ID" value="PKY63442.1"/>
    <property type="molecule type" value="Genomic_DNA"/>
</dbReference>
<dbReference type="Proteomes" id="UP000234323">
    <property type="component" value="Unassembled WGS sequence"/>
</dbReference>
<feature type="non-terminal residue" evidence="2">
    <location>
        <position position="1"/>
    </location>
</feature>
<gene>
    <name evidence="2" type="ORF">RhiirA4_492382</name>
</gene>
<accession>A0A2I1HX29</accession>